<reference evidence="2" key="1">
    <citation type="journal article" date="2017" name="Front. Plant Sci.">
        <title>Climate Clever Clovers: New Paradigm to Reduce the Environmental Footprint of Ruminants by Breeding Low Methanogenic Forages Utilizing Haplotype Variation.</title>
        <authorList>
            <person name="Kaur P."/>
            <person name="Appels R."/>
            <person name="Bayer P.E."/>
            <person name="Keeble-Gagnere G."/>
            <person name="Wang J."/>
            <person name="Hirakawa H."/>
            <person name="Shirasawa K."/>
            <person name="Vercoe P."/>
            <person name="Stefanova K."/>
            <person name="Durmic Z."/>
            <person name="Nichols P."/>
            <person name="Revell C."/>
            <person name="Isobe S.N."/>
            <person name="Edwards D."/>
            <person name="Erskine W."/>
        </authorList>
    </citation>
    <scope>NUCLEOTIDE SEQUENCE [LARGE SCALE GENOMIC DNA]</scope>
    <source>
        <strain evidence="2">cv. Daliak</strain>
    </source>
</reference>
<dbReference type="Proteomes" id="UP000242715">
    <property type="component" value="Unassembled WGS sequence"/>
</dbReference>
<dbReference type="AlphaFoldDB" id="A0A2Z6NFB1"/>
<sequence length="91" mass="9928">MSFQLCVAGGTPPIPLHFNFATAVSGLTRAFSGCFVEITALSTPDSTCPLVRNLENMFFTAWEVESAVFDCRVLAVAENFWPYTLCSCLPV</sequence>
<evidence type="ECO:0000313" key="2">
    <source>
        <dbReference type="Proteomes" id="UP000242715"/>
    </source>
</evidence>
<gene>
    <name evidence="1" type="ORF">TSUD_376340</name>
</gene>
<proteinExistence type="predicted"/>
<evidence type="ECO:0000313" key="1">
    <source>
        <dbReference type="EMBL" id="GAU42506.1"/>
    </source>
</evidence>
<accession>A0A2Z6NFB1</accession>
<keyword evidence="2" id="KW-1185">Reference proteome</keyword>
<name>A0A2Z6NFB1_TRISU</name>
<dbReference type="EMBL" id="DF973922">
    <property type="protein sequence ID" value="GAU42506.1"/>
    <property type="molecule type" value="Genomic_DNA"/>
</dbReference>
<protein>
    <submittedName>
        <fullName evidence="1">Uncharacterized protein</fullName>
    </submittedName>
</protein>
<organism evidence="1 2">
    <name type="scientific">Trifolium subterraneum</name>
    <name type="common">Subterranean clover</name>
    <dbReference type="NCBI Taxonomy" id="3900"/>
    <lineage>
        <taxon>Eukaryota</taxon>
        <taxon>Viridiplantae</taxon>
        <taxon>Streptophyta</taxon>
        <taxon>Embryophyta</taxon>
        <taxon>Tracheophyta</taxon>
        <taxon>Spermatophyta</taxon>
        <taxon>Magnoliopsida</taxon>
        <taxon>eudicotyledons</taxon>
        <taxon>Gunneridae</taxon>
        <taxon>Pentapetalae</taxon>
        <taxon>rosids</taxon>
        <taxon>fabids</taxon>
        <taxon>Fabales</taxon>
        <taxon>Fabaceae</taxon>
        <taxon>Papilionoideae</taxon>
        <taxon>50 kb inversion clade</taxon>
        <taxon>NPAAA clade</taxon>
        <taxon>Hologalegina</taxon>
        <taxon>IRL clade</taxon>
        <taxon>Trifolieae</taxon>
        <taxon>Trifolium</taxon>
    </lineage>
</organism>